<name>A0A6S7IS21_PARCT</name>
<dbReference type="GO" id="GO:0005886">
    <property type="term" value="C:plasma membrane"/>
    <property type="evidence" value="ECO:0007669"/>
    <property type="project" value="TreeGrafter"/>
</dbReference>
<evidence type="ECO:0000256" key="2">
    <source>
        <dbReference type="ARBA" id="ARBA00004613"/>
    </source>
</evidence>
<dbReference type="Gene3D" id="2.10.25.10">
    <property type="entry name" value="Laminin"/>
    <property type="match status" value="1"/>
</dbReference>
<comment type="caution">
    <text evidence="7">Lacks conserved residue(s) required for the propagation of feature annotation.</text>
</comment>
<protein>
    <submittedName>
        <fullName evidence="8">Uncharacterized protein</fullName>
    </submittedName>
</protein>
<evidence type="ECO:0000256" key="4">
    <source>
        <dbReference type="ARBA" id="ARBA00022889"/>
    </source>
</evidence>
<dbReference type="InterPro" id="IPR000742">
    <property type="entry name" value="EGF"/>
</dbReference>
<dbReference type="GO" id="GO:0038023">
    <property type="term" value="F:signaling receptor activity"/>
    <property type="evidence" value="ECO:0007669"/>
    <property type="project" value="TreeGrafter"/>
</dbReference>
<evidence type="ECO:0000256" key="3">
    <source>
        <dbReference type="ARBA" id="ARBA00022525"/>
    </source>
</evidence>
<dbReference type="PROSITE" id="PS01186">
    <property type="entry name" value="EGF_2"/>
    <property type="match status" value="1"/>
</dbReference>
<keyword evidence="9" id="KW-1185">Reference proteome</keyword>
<dbReference type="AlphaFoldDB" id="A0A6S7IS21"/>
<dbReference type="InterPro" id="IPR000421">
    <property type="entry name" value="FA58C"/>
</dbReference>
<dbReference type="SUPFAM" id="SSF57196">
    <property type="entry name" value="EGF/Laminin"/>
    <property type="match status" value="1"/>
</dbReference>
<keyword evidence="3" id="KW-0964">Secreted</keyword>
<dbReference type="PROSITE" id="PS00022">
    <property type="entry name" value="EGF_1"/>
    <property type="match status" value="1"/>
</dbReference>
<dbReference type="PANTHER" id="PTHR46806:SF5">
    <property type="entry name" value="F5_8 TYPE C DOMAIN-CONTAINING PROTEIN"/>
    <property type="match status" value="1"/>
</dbReference>
<dbReference type="GO" id="GO:0005576">
    <property type="term" value="C:extracellular region"/>
    <property type="evidence" value="ECO:0007669"/>
    <property type="project" value="UniProtKB-SubCell"/>
</dbReference>
<gene>
    <name evidence="8" type="ORF">PACLA_8A057967</name>
</gene>
<feature type="disulfide bond" evidence="7">
    <location>
        <begin position="683"/>
        <end position="692"/>
    </location>
</feature>
<keyword evidence="6 7" id="KW-1015">Disulfide bond</keyword>
<keyword evidence="7" id="KW-0245">EGF-like domain</keyword>
<dbReference type="PROSITE" id="PS50022">
    <property type="entry name" value="FA58C_3"/>
    <property type="match status" value="1"/>
</dbReference>
<dbReference type="GO" id="GO:0007155">
    <property type="term" value="P:cell adhesion"/>
    <property type="evidence" value="ECO:0007669"/>
    <property type="project" value="UniProtKB-KW"/>
</dbReference>
<dbReference type="Gene3D" id="2.60.120.260">
    <property type="entry name" value="Galactose-binding domain-like"/>
    <property type="match status" value="1"/>
</dbReference>
<accession>A0A6S7IS21</accession>
<sequence length="696" mass="78102">MFPAVLYRFLFLGLITGYQYLWAAVPRRTQLRLETTVSIPTSPFPIFSGDKVTCRITITHTSKSQAKAVDALLQLQIPFYLKVLNHRYGQGVPWSSVDKSEISMIKFKFNQILVSKSVTLSLVVAVDPYFAADRNDDYHVAVLVNLWYYGADDPSVRPPSLYNARRDSGRLPVKFVSTTACEKRIELEDSHYSASSVSNSGEAKRASFFKPGVWMTADSLATDKNQFLHLNLSRLMKVTKIATRGQATPSEAFVRTYHVYYSKNSVEWSASRENNDIKLFQGNTDGKNVAFNFLPSLTHARYLLIVPKSWKRRHALDVQVFGCNVHPKDDLADYCPIFDFENGVAGWEKTGTAFDNQPTIGDNYKVRKKKSANIQGNAWISTAEDRMRSHILAGNTQGDTPIGTLTSPSFLIVTSKFHFLVGGTVNNTDARAELMIDGKSVRKASGDGDEMTEVTWDVKAFRGKEAVLRLVDDTAAGHLNFDAFRVDCFLDADAQEISLPSRAVMLNSRTHSFYVCDSSHLRRKDVAICRMTSGSTDRWFDIPDILGLLGVDKSTHRLYALSADRYVIRSINPAGGNWQYIKRSEWDEVKWKPSMVRMTLVPWVTLQDGVPEEVLMTLYDTNGDRWKATSHGIAFKPAARPWIEVAAWSCQVSDMPDDPCFSEPCENHANCTAISRDQYTCSCVPGYNGVNCETGK</sequence>
<dbReference type="InterPro" id="IPR050633">
    <property type="entry name" value="Neuropilin_MCO_CoagFactor"/>
</dbReference>
<evidence type="ECO:0000313" key="8">
    <source>
        <dbReference type="EMBL" id="CAB4004838.1"/>
    </source>
</evidence>
<evidence type="ECO:0000256" key="5">
    <source>
        <dbReference type="ARBA" id="ARBA00023136"/>
    </source>
</evidence>
<comment type="subcellular location">
    <subcellularLocation>
        <location evidence="1">Endomembrane system</location>
        <topology evidence="1">Peripheral membrane protein</topology>
    </subcellularLocation>
    <subcellularLocation>
        <location evidence="2">Secreted</location>
    </subcellularLocation>
</comment>
<keyword evidence="4" id="KW-0130">Cell adhesion</keyword>
<dbReference type="SUPFAM" id="SSF49785">
    <property type="entry name" value="Galactose-binding domain-like"/>
    <property type="match status" value="1"/>
</dbReference>
<evidence type="ECO:0000313" key="9">
    <source>
        <dbReference type="Proteomes" id="UP001152795"/>
    </source>
</evidence>
<comment type="caution">
    <text evidence="8">The sequence shown here is derived from an EMBL/GenBank/DDBJ whole genome shotgun (WGS) entry which is preliminary data.</text>
</comment>
<organism evidence="8 9">
    <name type="scientific">Paramuricea clavata</name>
    <name type="common">Red gorgonian</name>
    <name type="synonym">Violescent sea-whip</name>
    <dbReference type="NCBI Taxonomy" id="317549"/>
    <lineage>
        <taxon>Eukaryota</taxon>
        <taxon>Metazoa</taxon>
        <taxon>Cnidaria</taxon>
        <taxon>Anthozoa</taxon>
        <taxon>Octocorallia</taxon>
        <taxon>Malacalcyonacea</taxon>
        <taxon>Plexauridae</taxon>
        <taxon>Paramuricea</taxon>
    </lineage>
</organism>
<reference evidence="8" key="1">
    <citation type="submission" date="2020-04" db="EMBL/GenBank/DDBJ databases">
        <authorList>
            <person name="Alioto T."/>
            <person name="Alioto T."/>
            <person name="Gomez Garrido J."/>
        </authorList>
    </citation>
    <scope>NUCLEOTIDE SEQUENCE</scope>
    <source>
        <strain evidence="8">A484AB</strain>
    </source>
</reference>
<dbReference type="OrthoDB" id="5959512at2759"/>
<keyword evidence="5" id="KW-0472">Membrane</keyword>
<evidence type="ECO:0000256" key="7">
    <source>
        <dbReference type="PROSITE-ProRule" id="PRU00076"/>
    </source>
</evidence>
<proteinExistence type="predicted"/>
<dbReference type="InterPro" id="IPR008979">
    <property type="entry name" value="Galactose-bd-like_sf"/>
</dbReference>
<evidence type="ECO:0000256" key="1">
    <source>
        <dbReference type="ARBA" id="ARBA00004184"/>
    </source>
</evidence>
<dbReference type="SMART" id="SM00181">
    <property type="entry name" value="EGF"/>
    <property type="match status" value="1"/>
</dbReference>
<dbReference type="PROSITE" id="PS50026">
    <property type="entry name" value="EGF_3"/>
    <property type="match status" value="1"/>
</dbReference>
<evidence type="ECO:0000256" key="6">
    <source>
        <dbReference type="ARBA" id="ARBA00023157"/>
    </source>
</evidence>
<dbReference type="Proteomes" id="UP001152795">
    <property type="component" value="Unassembled WGS sequence"/>
</dbReference>
<dbReference type="EMBL" id="CACRXK020005016">
    <property type="protein sequence ID" value="CAB4004838.1"/>
    <property type="molecule type" value="Genomic_DNA"/>
</dbReference>
<dbReference type="GO" id="GO:0012505">
    <property type="term" value="C:endomembrane system"/>
    <property type="evidence" value="ECO:0007669"/>
    <property type="project" value="UniProtKB-SubCell"/>
</dbReference>
<dbReference type="Pfam" id="PF00008">
    <property type="entry name" value="EGF"/>
    <property type="match status" value="1"/>
</dbReference>
<dbReference type="CDD" id="cd00054">
    <property type="entry name" value="EGF_CA"/>
    <property type="match status" value="1"/>
</dbReference>
<dbReference type="Pfam" id="PF00754">
    <property type="entry name" value="F5_F8_type_C"/>
    <property type="match status" value="1"/>
</dbReference>
<dbReference type="PANTHER" id="PTHR46806">
    <property type="entry name" value="F5/8 TYPE C DOMAIN-CONTAINING PROTEIN"/>
    <property type="match status" value="1"/>
</dbReference>